<dbReference type="AlphaFoldDB" id="A0A316W734"/>
<proteinExistence type="predicted"/>
<dbReference type="RefSeq" id="XP_025372098.1">
    <property type="nucleotide sequence ID" value="XM_025513176.1"/>
</dbReference>
<organism evidence="1 2">
    <name type="scientific">Ceraceosorus guamensis</name>
    <dbReference type="NCBI Taxonomy" id="1522189"/>
    <lineage>
        <taxon>Eukaryota</taxon>
        <taxon>Fungi</taxon>
        <taxon>Dikarya</taxon>
        <taxon>Basidiomycota</taxon>
        <taxon>Ustilaginomycotina</taxon>
        <taxon>Exobasidiomycetes</taxon>
        <taxon>Ceraceosorales</taxon>
        <taxon>Ceraceosoraceae</taxon>
        <taxon>Ceraceosorus</taxon>
    </lineage>
</organism>
<reference evidence="1 2" key="1">
    <citation type="journal article" date="2018" name="Mol. Biol. Evol.">
        <title>Broad Genomic Sampling Reveals a Smut Pathogenic Ancestry of the Fungal Clade Ustilaginomycotina.</title>
        <authorList>
            <person name="Kijpornyongpan T."/>
            <person name="Mondo S.J."/>
            <person name="Barry K."/>
            <person name="Sandor L."/>
            <person name="Lee J."/>
            <person name="Lipzen A."/>
            <person name="Pangilinan J."/>
            <person name="LaButti K."/>
            <person name="Hainaut M."/>
            <person name="Henrissat B."/>
            <person name="Grigoriev I.V."/>
            <person name="Spatafora J.W."/>
            <person name="Aime M.C."/>
        </authorList>
    </citation>
    <scope>NUCLEOTIDE SEQUENCE [LARGE SCALE GENOMIC DNA]</scope>
    <source>
        <strain evidence="1 2">MCA 4658</strain>
    </source>
</reference>
<dbReference type="Proteomes" id="UP000245783">
    <property type="component" value="Unassembled WGS sequence"/>
</dbReference>
<dbReference type="EMBL" id="KZ819358">
    <property type="protein sequence ID" value="PWN44938.1"/>
    <property type="molecule type" value="Genomic_DNA"/>
</dbReference>
<keyword evidence="2" id="KW-1185">Reference proteome</keyword>
<dbReference type="GeneID" id="37035046"/>
<evidence type="ECO:0000313" key="2">
    <source>
        <dbReference type="Proteomes" id="UP000245783"/>
    </source>
</evidence>
<dbReference type="InParanoid" id="A0A316W734"/>
<accession>A0A316W734</accession>
<name>A0A316W734_9BASI</name>
<gene>
    <name evidence="1" type="ORF">IE81DRAFT_320917</name>
</gene>
<sequence>MLLYRASQIPVRSAVLPRTSMLSQRAKARADARARASLPSSKVVCSVLFSLHFWLRRQVVINRQYIGKLSQRSYSRGLRREM</sequence>
<evidence type="ECO:0000313" key="1">
    <source>
        <dbReference type="EMBL" id="PWN44938.1"/>
    </source>
</evidence>
<protein>
    <submittedName>
        <fullName evidence="1">Uncharacterized protein</fullName>
    </submittedName>
</protein>